<evidence type="ECO:0000313" key="6">
    <source>
        <dbReference type="EMBL" id="KSU18953.1"/>
    </source>
</evidence>
<dbReference type="EMBL" id="BBSI01000040">
    <property type="protein sequence ID" value="GAM81541.1"/>
    <property type="molecule type" value="Genomic_DNA"/>
</dbReference>
<evidence type="ECO:0000313" key="14">
    <source>
        <dbReference type="Proteomes" id="UP000192067"/>
    </source>
</evidence>
<dbReference type="EMBL" id="LKLN01000009">
    <property type="protein sequence ID" value="KSU07725.1"/>
    <property type="molecule type" value="Genomic_DNA"/>
</dbReference>
<dbReference type="EMBL" id="LKLS01000102">
    <property type="protein sequence ID" value="KSU18953.1"/>
    <property type="molecule type" value="Genomic_DNA"/>
</dbReference>
<protein>
    <submittedName>
        <fullName evidence="4">Uncharacterized protein</fullName>
    </submittedName>
</protein>
<dbReference type="Proteomes" id="UP000053612">
    <property type="component" value="Unassembled WGS sequence"/>
</dbReference>
<dbReference type="EMBL" id="CP015897">
    <property type="protein sequence ID" value="ARD97977.1"/>
    <property type="molecule type" value="Genomic_DNA"/>
</dbReference>
<reference evidence="10 11" key="2">
    <citation type="submission" date="2015-10" db="EMBL/GenBank/DDBJ databases">
        <title>Draft Genome Sequences of 11 Lactococcus lactis subspecies cremoris strains.</title>
        <authorList>
            <person name="Wels M."/>
            <person name="Backus L."/>
            <person name="Boekhorst J."/>
            <person name="Dijkstra A."/>
            <person name="Beerthuizen M."/>
            <person name="Kelly W."/>
            <person name="Siezen R."/>
            <person name="Bachmann H."/>
            <person name="Van Hijum S."/>
        </authorList>
    </citation>
    <scope>NUCLEOTIDE SEQUENCE [LARGE SCALE GENOMIC DNA]</scope>
    <source>
        <strain evidence="11">KF282</strain>
        <strain evidence="12">LMG9449</strain>
        <strain evidence="13">M20</strain>
        <strain evidence="10">N42</strain>
    </source>
</reference>
<dbReference type="Proteomes" id="UP000192095">
    <property type="component" value="Chromosome"/>
</dbReference>
<evidence type="ECO:0000313" key="16">
    <source>
        <dbReference type="Proteomes" id="UP000192095"/>
    </source>
</evidence>
<accession>A0A0B8QSA7</accession>
<evidence type="ECO:0000313" key="4">
    <source>
        <dbReference type="EMBL" id="GAM81541.1"/>
    </source>
</evidence>
<evidence type="ECO:0000313" key="1">
    <source>
        <dbReference type="EMBL" id="ARD97977.1"/>
    </source>
</evidence>
<evidence type="ECO:0000313" key="13">
    <source>
        <dbReference type="Proteomes" id="UP000053719"/>
    </source>
</evidence>
<evidence type="ECO:0000313" key="3">
    <source>
        <dbReference type="EMBL" id="ARE19963.1"/>
    </source>
</evidence>
<evidence type="ECO:0000313" key="8">
    <source>
        <dbReference type="EMBL" id="KSU29853.1"/>
    </source>
</evidence>
<dbReference type="Proteomes" id="UP000031847">
    <property type="component" value="Unassembled WGS sequence"/>
</dbReference>
<dbReference type="Proteomes" id="UP000192085">
    <property type="component" value="Chromosome"/>
</dbReference>
<dbReference type="AlphaFoldDB" id="A0A0B8QSA7"/>
<reference evidence="4 9" key="1">
    <citation type="submission" date="2015-01" db="EMBL/GenBank/DDBJ databases">
        <title>Lactococcus lactis subsp.lactis JCM 5805 whole genome shotgun sequence.</title>
        <authorList>
            <person name="Fujii T."/>
            <person name="Tomita Y."/>
            <person name="Ikushima S."/>
            <person name="Fujiwara D."/>
        </authorList>
    </citation>
    <scope>NUCLEOTIDE SEQUENCE [LARGE SCALE GENOMIC DNA]</scope>
    <source>
        <strain evidence="4 9">JCM 5805</strain>
    </source>
</reference>
<name>A0A0B8QSA7_LACLL</name>
<dbReference type="EMBL" id="CP015904">
    <property type="protein sequence ID" value="ARE12620.1"/>
    <property type="molecule type" value="Genomic_DNA"/>
</dbReference>
<gene>
    <name evidence="4" type="ORF">JCM5805K_2665</name>
    <name evidence="5" type="ORF">KF282_0521</name>
    <name evidence="1" type="ORF">LL275_0340</name>
    <name evidence="3" type="ORF">LLUC06_0416</name>
    <name evidence="2" type="ORF">LLUC11_0284</name>
    <name evidence="6" type="ORF">LMG9449_1107</name>
    <name evidence="7" type="ORF">M20_0271</name>
    <name evidence="8" type="ORF">N42_0239</name>
</gene>
<reference evidence="5" key="4">
    <citation type="journal article" date="2017" name="Genome Announc.">
        <title>Draft Genome Sequences of 24 Lactococcus lactis Strains.</title>
        <authorList>
            <person name="Backus L."/>
            <person name="Wels M."/>
            <person name="Boekhorst J."/>
            <person name="Dijkstra A.R."/>
            <person name="Beerthuyzen M."/>
            <person name="Kelly W.J."/>
            <person name="Siezen R.J."/>
            <person name="van Hijum S.A."/>
            <person name="Bachmann H."/>
        </authorList>
    </citation>
    <scope>NUCLEOTIDE SEQUENCE</scope>
    <source>
        <strain evidence="5">KF282</strain>
        <strain evidence="6">LMG9447</strain>
        <strain evidence="7">M20</strain>
        <strain evidence="8">N42</strain>
    </source>
</reference>
<evidence type="ECO:0000313" key="12">
    <source>
        <dbReference type="Proteomes" id="UP000053612"/>
    </source>
</evidence>
<evidence type="ECO:0000313" key="5">
    <source>
        <dbReference type="EMBL" id="KSU07725.1"/>
    </source>
</evidence>
<dbReference type="EMBL" id="LKLU01000007">
    <property type="protein sequence ID" value="KSU23200.1"/>
    <property type="molecule type" value="Genomic_DNA"/>
</dbReference>
<dbReference type="Proteomes" id="UP000053719">
    <property type="component" value="Unassembled WGS sequence"/>
</dbReference>
<dbReference type="EMBL" id="CP015902">
    <property type="protein sequence ID" value="ARE19963.1"/>
    <property type="molecule type" value="Genomic_DNA"/>
</dbReference>
<evidence type="ECO:0000313" key="10">
    <source>
        <dbReference type="Proteomes" id="UP000052991"/>
    </source>
</evidence>
<proteinExistence type="predicted"/>
<dbReference type="PATRIC" id="fig|1360.100.peg.233"/>
<sequence length="39" mass="4596">MKHTVIIPKINYQFVKSEDDSLLLPSPLESQYLTVKYEQ</sequence>
<organism evidence="4 9">
    <name type="scientific">Lactococcus lactis subsp. lactis</name>
    <name type="common">Streptococcus lactis</name>
    <dbReference type="NCBI Taxonomy" id="1360"/>
    <lineage>
        <taxon>Bacteria</taxon>
        <taxon>Bacillati</taxon>
        <taxon>Bacillota</taxon>
        <taxon>Bacilli</taxon>
        <taxon>Lactobacillales</taxon>
        <taxon>Streptococcaceae</taxon>
        <taxon>Lactococcus</taxon>
    </lineage>
</organism>
<evidence type="ECO:0000313" key="2">
    <source>
        <dbReference type="EMBL" id="ARE12620.1"/>
    </source>
</evidence>
<reference evidence="14 15" key="3">
    <citation type="journal article" date="2017" name="BMC Genomics">
        <title>Comparative and functional genomics of the Lactococcus lactis taxon; insights into evolution and niche adaptation.</title>
        <authorList>
            <person name="Kelleher P."/>
            <person name="Bottacini F."/>
            <person name="Mahony J."/>
            <person name="Kilcawley K.N."/>
            <person name="van Sinderen D."/>
        </authorList>
    </citation>
    <scope>NUCLEOTIDE SEQUENCE [LARGE SCALE GENOMIC DNA]</scope>
    <source>
        <strain evidence="1 15">275</strain>
        <strain evidence="3 16">UC06</strain>
        <strain evidence="2 14">UC11</strain>
    </source>
</reference>
<dbReference type="Proteomes" id="UP000192067">
    <property type="component" value="Chromosome"/>
</dbReference>
<dbReference type="EMBL" id="LKLW01000008">
    <property type="protein sequence ID" value="KSU29853.1"/>
    <property type="molecule type" value="Genomic_DNA"/>
</dbReference>
<evidence type="ECO:0000313" key="15">
    <source>
        <dbReference type="Proteomes" id="UP000192085"/>
    </source>
</evidence>
<evidence type="ECO:0000313" key="9">
    <source>
        <dbReference type="Proteomes" id="UP000031847"/>
    </source>
</evidence>
<evidence type="ECO:0000313" key="7">
    <source>
        <dbReference type="EMBL" id="KSU23200.1"/>
    </source>
</evidence>
<dbReference type="Proteomes" id="UP000052991">
    <property type="component" value="Unassembled WGS sequence"/>
</dbReference>
<evidence type="ECO:0000313" key="11">
    <source>
        <dbReference type="Proteomes" id="UP000053058"/>
    </source>
</evidence>
<dbReference type="Proteomes" id="UP000053058">
    <property type="component" value="Unassembled WGS sequence"/>
</dbReference>